<sequence length="262" mass="29113">MDLLEDPSQRAGVVVLGAFLASFLFIRMSTRLMRNPNVTWWPGSVKPGGLHIHHLVFGIVLMICAGFVSFAVQPGSPWMEVLAALFGVGVGLTVDEFALWLYLDDVYWSEQGRSSIDVGIICALLGGLVVLGFVPSVHGSWEWVTVVVIEQLTIAAVIVVKGKVRLAIIGLFIPPFNYVWAIRLARPNSWWGRRFYQPRADEDSQSRSARRRAKKLEKATRRAVRWDERRLKWLDRIGGAPSLPVEAEPGAAPPVPTSRSDS</sequence>
<dbReference type="EMBL" id="CP087164">
    <property type="protein sequence ID" value="UGS36356.1"/>
    <property type="molecule type" value="Genomic_DNA"/>
</dbReference>
<feature type="transmembrane region" description="Helical" evidence="2">
    <location>
        <begin position="115"/>
        <end position="134"/>
    </location>
</feature>
<keyword evidence="2" id="KW-0472">Membrane</keyword>
<reference evidence="3" key="1">
    <citation type="journal article" date="2022" name="Int. J. Syst. Evol. Microbiol.">
        <title>Pseudomonas aegrilactucae sp. nov. and Pseudomonas morbosilactucae sp. nov., pathogens causing bacterial rot of lettuce in Japan.</title>
        <authorList>
            <person name="Sawada H."/>
            <person name="Fujikawa T."/>
            <person name="Satou M."/>
        </authorList>
    </citation>
    <scope>NUCLEOTIDE SEQUENCE</scope>
    <source>
        <strain evidence="3">0166_1</strain>
    </source>
</reference>
<dbReference type="KEGG" id="sbae:DSM104329_02760"/>
<keyword evidence="4" id="KW-1185">Reference proteome</keyword>
<dbReference type="RefSeq" id="WP_259316029.1">
    <property type="nucleotide sequence ID" value="NZ_CP087164.1"/>
</dbReference>
<keyword evidence="2" id="KW-0812">Transmembrane</keyword>
<evidence type="ECO:0000313" key="4">
    <source>
        <dbReference type="Proteomes" id="UP001162834"/>
    </source>
</evidence>
<protein>
    <recommendedName>
        <fullName evidence="5">Integral membrane protein</fullName>
    </recommendedName>
</protein>
<name>A0A9E6XXU5_9ACTN</name>
<accession>A0A9E6XXU5</accession>
<proteinExistence type="predicted"/>
<feature type="transmembrane region" description="Helical" evidence="2">
    <location>
        <begin position="81"/>
        <end position="103"/>
    </location>
</feature>
<evidence type="ECO:0008006" key="5">
    <source>
        <dbReference type="Google" id="ProtNLM"/>
    </source>
</evidence>
<gene>
    <name evidence="3" type="ORF">DSM104329_02760</name>
</gene>
<dbReference type="AlphaFoldDB" id="A0A9E6XXU5"/>
<feature type="transmembrane region" description="Helical" evidence="2">
    <location>
        <begin position="141"/>
        <end position="160"/>
    </location>
</feature>
<evidence type="ECO:0000313" key="3">
    <source>
        <dbReference type="EMBL" id="UGS36356.1"/>
    </source>
</evidence>
<evidence type="ECO:0000256" key="2">
    <source>
        <dbReference type="SAM" id="Phobius"/>
    </source>
</evidence>
<keyword evidence="2" id="KW-1133">Transmembrane helix</keyword>
<feature type="transmembrane region" description="Helical" evidence="2">
    <location>
        <begin position="50"/>
        <end position="72"/>
    </location>
</feature>
<organism evidence="3 4">
    <name type="scientific">Capillimicrobium parvum</name>
    <dbReference type="NCBI Taxonomy" id="2884022"/>
    <lineage>
        <taxon>Bacteria</taxon>
        <taxon>Bacillati</taxon>
        <taxon>Actinomycetota</taxon>
        <taxon>Thermoleophilia</taxon>
        <taxon>Solirubrobacterales</taxon>
        <taxon>Capillimicrobiaceae</taxon>
        <taxon>Capillimicrobium</taxon>
    </lineage>
</organism>
<evidence type="ECO:0000256" key="1">
    <source>
        <dbReference type="SAM" id="MobiDB-lite"/>
    </source>
</evidence>
<dbReference type="Proteomes" id="UP001162834">
    <property type="component" value="Chromosome"/>
</dbReference>
<feature type="region of interest" description="Disordered" evidence="1">
    <location>
        <begin position="240"/>
        <end position="262"/>
    </location>
</feature>
<feature type="transmembrane region" description="Helical" evidence="2">
    <location>
        <begin position="12"/>
        <end position="30"/>
    </location>
</feature>